<name>A0ABT6RHW7_9BACT</name>
<dbReference type="PROSITE" id="PS51257">
    <property type="entry name" value="PROKAR_LIPOPROTEIN"/>
    <property type="match status" value="1"/>
</dbReference>
<evidence type="ECO:0008006" key="3">
    <source>
        <dbReference type="Google" id="ProtNLM"/>
    </source>
</evidence>
<evidence type="ECO:0000313" key="2">
    <source>
        <dbReference type="Proteomes" id="UP001226434"/>
    </source>
</evidence>
<gene>
    <name evidence="1" type="ORF">QJ048_16625</name>
</gene>
<keyword evidence="2" id="KW-1185">Reference proteome</keyword>
<dbReference type="Pfam" id="PF09710">
    <property type="entry name" value="Trep_dent_lipo"/>
    <property type="match status" value="1"/>
</dbReference>
<protein>
    <recommendedName>
        <fullName evidence="3">VCBS repeat-containing protein</fullName>
    </recommendedName>
</protein>
<reference evidence="1 2" key="1">
    <citation type="submission" date="2023-05" db="EMBL/GenBank/DDBJ databases">
        <title>Genome sequence of Pinibacter sp. MAH-24.</title>
        <authorList>
            <person name="Huq M.A."/>
        </authorList>
    </citation>
    <scope>NUCLEOTIDE SEQUENCE [LARGE SCALE GENOMIC DNA]</scope>
    <source>
        <strain evidence="1 2">MAH-24</strain>
    </source>
</reference>
<organism evidence="1 2">
    <name type="scientific">Pinibacter soli</name>
    <dbReference type="NCBI Taxonomy" id="3044211"/>
    <lineage>
        <taxon>Bacteria</taxon>
        <taxon>Pseudomonadati</taxon>
        <taxon>Bacteroidota</taxon>
        <taxon>Chitinophagia</taxon>
        <taxon>Chitinophagales</taxon>
        <taxon>Chitinophagaceae</taxon>
        <taxon>Pinibacter</taxon>
    </lineage>
</organism>
<comment type="caution">
    <text evidence="1">The sequence shown here is derived from an EMBL/GenBank/DDBJ whole genome shotgun (WGS) entry which is preliminary data.</text>
</comment>
<evidence type="ECO:0000313" key="1">
    <source>
        <dbReference type="EMBL" id="MDI3321422.1"/>
    </source>
</evidence>
<sequence length="142" mass="15357">MRILIIILAVGLFSCGQALKDKKSVVEKVKMVEKVEKVETTISDLPTIGEKIQGDFNGDRHMDTATATKIKEGKGNPVEDGTADEYAIQFSETSLKSIDAGCCSICLINEGDLNNDGTDEISIFQAPMNGCTCSMTSHHSLR</sequence>
<proteinExistence type="predicted"/>
<dbReference type="InterPro" id="IPR010103">
    <property type="entry name" value="Clustered_lipoprot_TREDE"/>
</dbReference>
<accession>A0ABT6RHW7</accession>
<dbReference type="RefSeq" id="WP_282335532.1">
    <property type="nucleotide sequence ID" value="NZ_JASBRG010000007.1"/>
</dbReference>
<dbReference type="EMBL" id="JASBRG010000007">
    <property type="protein sequence ID" value="MDI3321422.1"/>
    <property type="molecule type" value="Genomic_DNA"/>
</dbReference>
<dbReference type="Proteomes" id="UP001226434">
    <property type="component" value="Unassembled WGS sequence"/>
</dbReference>